<comment type="caution">
    <text evidence="1">The sequence shown here is derived from an EMBL/GenBank/DDBJ whole genome shotgun (WGS) entry which is preliminary data.</text>
</comment>
<sequence>MIGSQICNHGDVGTAGHGHQLERTQLQYGIVLRQHFIRLAQQRTADVSAYVDGFSSLPQKL</sequence>
<dbReference type="EMBL" id="VSSQ01145756">
    <property type="protein sequence ID" value="MPN64625.1"/>
    <property type="molecule type" value="Genomic_DNA"/>
</dbReference>
<name>A0A645JLT9_9ZZZZ</name>
<evidence type="ECO:0000313" key="1">
    <source>
        <dbReference type="EMBL" id="MPN64625.1"/>
    </source>
</evidence>
<protein>
    <submittedName>
        <fullName evidence="1">Uncharacterized protein</fullName>
    </submittedName>
</protein>
<dbReference type="AlphaFoldDB" id="A0A645JLT9"/>
<proteinExistence type="predicted"/>
<gene>
    <name evidence="1" type="ORF">SDC9_212401</name>
</gene>
<accession>A0A645JLT9</accession>
<organism evidence="1">
    <name type="scientific">bioreactor metagenome</name>
    <dbReference type="NCBI Taxonomy" id="1076179"/>
    <lineage>
        <taxon>unclassified sequences</taxon>
        <taxon>metagenomes</taxon>
        <taxon>ecological metagenomes</taxon>
    </lineage>
</organism>
<reference evidence="1" key="1">
    <citation type="submission" date="2019-08" db="EMBL/GenBank/DDBJ databases">
        <authorList>
            <person name="Kucharzyk K."/>
            <person name="Murdoch R.W."/>
            <person name="Higgins S."/>
            <person name="Loffler F."/>
        </authorList>
    </citation>
    <scope>NUCLEOTIDE SEQUENCE</scope>
</reference>